<evidence type="ECO:0000256" key="8">
    <source>
        <dbReference type="ARBA" id="ARBA00022679"/>
    </source>
</evidence>
<dbReference type="InterPro" id="IPR015422">
    <property type="entry name" value="PyrdxlP-dep_Trfase_small"/>
</dbReference>
<evidence type="ECO:0000256" key="9">
    <source>
        <dbReference type="ARBA" id="ARBA00022898"/>
    </source>
</evidence>
<evidence type="ECO:0000313" key="17">
    <source>
        <dbReference type="EMBL" id="MDR6168816.1"/>
    </source>
</evidence>
<comment type="catalytic activity">
    <reaction evidence="14">
        <text>4-aminobutanoate + 2-oxoglutarate = succinate semialdehyde + L-glutamate</text>
        <dbReference type="Rhea" id="RHEA:23352"/>
        <dbReference type="ChEBI" id="CHEBI:16810"/>
        <dbReference type="ChEBI" id="CHEBI:29985"/>
        <dbReference type="ChEBI" id="CHEBI:57706"/>
        <dbReference type="ChEBI" id="CHEBI:59888"/>
        <dbReference type="EC" id="2.6.1.19"/>
    </reaction>
</comment>
<evidence type="ECO:0000256" key="10">
    <source>
        <dbReference type="ARBA" id="ARBA00029760"/>
    </source>
</evidence>
<dbReference type="EC" id="2.6.1.22" evidence="5"/>
<evidence type="ECO:0000256" key="16">
    <source>
        <dbReference type="RuleBase" id="RU003560"/>
    </source>
</evidence>
<comment type="caution">
    <text evidence="17">The sequence shown here is derived from an EMBL/GenBank/DDBJ whole genome shotgun (WGS) entry which is preliminary data.</text>
</comment>
<dbReference type="InterPro" id="IPR005814">
    <property type="entry name" value="Aminotrans_3"/>
</dbReference>
<dbReference type="InterPro" id="IPR049704">
    <property type="entry name" value="Aminotrans_3_PPA_site"/>
</dbReference>
<dbReference type="GO" id="GO:0034386">
    <property type="term" value="F:4-aminobutyrate:2-oxoglutarate transaminase activity"/>
    <property type="evidence" value="ECO:0007669"/>
    <property type="project" value="UniProtKB-EC"/>
</dbReference>
<evidence type="ECO:0000256" key="15">
    <source>
        <dbReference type="ARBA" id="ARBA00050054"/>
    </source>
</evidence>
<evidence type="ECO:0000313" key="18">
    <source>
        <dbReference type="Proteomes" id="UP001260188"/>
    </source>
</evidence>
<dbReference type="Proteomes" id="UP001260188">
    <property type="component" value="Unassembled WGS sequence"/>
</dbReference>
<dbReference type="PANTHER" id="PTHR11986:SF58">
    <property type="entry name" value="LEUCINE_METHIONINE RACEMASE"/>
    <property type="match status" value="1"/>
</dbReference>
<dbReference type="Gene3D" id="3.40.640.10">
    <property type="entry name" value="Type I PLP-dependent aspartate aminotransferase-like (Major domain)"/>
    <property type="match status" value="1"/>
</dbReference>
<organism evidence="17 18">
    <name type="scientific">Microbacterium paludicola</name>
    <dbReference type="NCBI Taxonomy" id="300019"/>
    <lineage>
        <taxon>Bacteria</taxon>
        <taxon>Bacillati</taxon>
        <taxon>Actinomycetota</taxon>
        <taxon>Actinomycetes</taxon>
        <taxon>Micrococcales</taxon>
        <taxon>Microbacteriaceae</taxon>
        <taxon>Microbacterium</taxon>
    </lineage>
</organism>
<evidence type="ECO:0000256" key="1">
    <source>
        <dbReference type="ARBA" id="ARBA00001750"/>
    </source>
</evidence>
<dbReference type="EMBL" id="JAVIZA010000001">
    <property type="protein sequence ID" value="MDR6168816.1"/>
    <property type="molecule type" value="Genomic_DNA"/>
</dbReference>
<proteinExistence type="inferred from homology"/>
<comment type="cofactor">
    <cofactor evidence="2">
        <name>pyridoxal 5'-phosphate</name>
        <dbReference type="ChEBI" id="CHEBI:597326"/>
    </cofactor>
</comment>
<dbReference type="CDD" id="cd00610">
    <property type="entry name" value="OAT_like"/>
    <property type="match status" value="1"/>
</dbReference>
<dbReference type="PANTHER" id="PTHR11986">
    <property type="entry name" value="AMINOTRANSFERASE CLASS III"/>
    <property type="match status" value="1"/>
</dbReference>
<dbReference type="RefSeq" id="WP_023952070.1">
    <property type="nucleotide sequence ID" value="NZ_JAVIZA010000001.1"/>
</dbReference>
<dbReference type="PIRSF" id="PIRSF000521">
    <property type="entry name" value="Transaminase_4ab_Lys_Orn"/>
    <property type="match status" value="1"/>
</dbReference>
<evidence type="ECO:0000256" key="5">
    <source>
        <dbReference type="ARBA" id="ARBA00012876"/>
    </source>
</evidence>
<evidence type="ECO:0000256" key="4">
    <source>
        <dbReference type="ARBA" id="ARBA00008954"/>
    </source>
</evidence>
<dbReference type="NCBIfam" id="TIGR00700">
    <property type="entry name" value="GABAtrnsam"/>
    <property type="match status" value="1"/>
</dbReference>
<dbReference type="InterPro" id="IPR015421">
    <property type="entry name" value="PyrdxlP-dep_Trfase_major"/>
</dbReference>
<evidence type="ECO:0000256" key="6">
    <source>
        <dbReference type="ARBA" id="ARBA00012912"/>
    </source>
</evidence>
<keyword evidence="18" id="KW-1185">Reference proteome</keyword>
<protein>
    <recommendedName>
        <fullName evidence="12">(S)-3-amino-2-methylpropionate transaminase</fullName>
        <ecNumber evidence="6">2.6.1.19</ecNumber>
        <ecNumber evidence="5">2.6.1.22</ecNumber>
    </recommendedName>
    <alternativeName>
        <fullName evidence="13">GABA aminotransferase</fullName>
    </alternativeName>
    <alternativeName>
        <fullName evidence="11">Gamma-amino-N-butyrate transaminase</fullName>
    </alternativeName>
    <alternativeName>
        <fullName evidence="15">Glutamate:succinic semialdehyde transaminase</fullName>
    </alternativeName>
    <alternativeName>
        <fullName evidence="10">L-AIBAT</fullName>
    </alternativeName>
</protein>
<evidence type="ECO:0000256" key="11">
    <source>
        <dbReference type="ARBA" id="ARBA00030204"/>
    </source>
</evidence>
<keyword evidence="7 17" id="KW-0032">Aminotransferase</keyword>
<keyword evidence="8 17" id="KW-0808">Transferase</keyword>
<dbReference type="EC" id="2.6.1.19" evidence="6"/>
<dbReference type="PROSITE" id="PS00600">
    <property type="entry name" value="AA_TRANSFER_CLASS_3"/>
    <property type="match status" value="1"/>
</dbReference>
<comment type="catalytic activity">
    <reaction evidence="1">
        <text>(S)-3-amino-2-methylpropanoate + 2-oxoglutarate = 2-methyl-3-oxopropanoate + L-glutamate</text>
        <dbReference type="Rhea" id="RHEA:13993"/>
        <dbReference type="ChEBI" id="CHEBI:16810"/>
        <dbReference type="ChEBI" id="CHEBI:29985"/>
        <dbReference type="ChEBI" id="CHEBI:57700"/>
        <dbReference type="ChEBI" id="CHEBI:58655"/>
        <dbReference type="EC" id="2.6.1.22"/>
    </reaction>
</comment>
<evidence type="ECO:0000256" key="13">
    <source>
        <dbReference type="ARBA" id="ARBA00031787"/>
    </source>
</evidence>
<sequence>MSTTTSTPTIPLGGPTLPQERRVVTAIPGPRSEELLARKAAAVPAGVGHTAPIHAVAAGGGVVVDADGNSLIDLGSGIAVTSVGNAHPAVVAAVQAQVAQFTHTCFMISPYESYVAVAEALNRLTPGDHEKKTALFNSGAEAVENAVKIARKATGRQAVVAFDHGYHGRTNLTMALTAKSMPYKSGFGPFAPEVYRAPLSYPFRDGLSGPDAAARAISQIEKQIGADNLAAVIIEPIQGEGGFIVPADGFLPAVADWCRENGVVFIADEVQTGFARTGAMFASEHFGIVPDLITTAKGIAAGLPLAAVTGRADLMDASHPGGLGGTYGGNPVACAAALAAIDAFENDGLIERAQQIGARLTARLNAMRESDPRIGDVRGLGAMIAAEFVDPATGAPDAALTSAIAKACIAEGVIVLTCGTYGNVIRFLPPLSIGDELLDDGLDVIAAALGRV</sequence>
<comment type="similarity">
    <text evidence="4 16">Belongs to the class-III pyridoxal-phosphate-dependent aminotransferase family.</text>
</comment>
<dbReference type="NCBIfam" id="NF004714">
    <property type="entry name" value="PRK06058.1"/>
    <property type="match status" value="1"/>
</dbReference>
<dbReference type="SUPFAM" id="SSF53383">
    <property type="entry name" value="PLP-dependent transferases"/>
    <property type="match status" value="1"/>
</dbReference>
<reference evidence="17 18" key="1">
    <citation type="submission" date="2023-08" db="EMBL/GenBank/DDBJ databases">
        <title>Functional and genomic diversity of the sorghum phyllosphere microbiome.</title>
        <authorList>
            <person name="Shade A."/>
        </authorList>
    </citation>
    <scope>NUCLEOTIDE SEQUENCE [LARGE SCALE GENOMIC DNA]</scope>
    <source>
        <strain evidence="17 18">SORGH_AS_0919</strain>
    </source>
</reference>
<evidence type="ECO:0000256" key="3">
    <source>
        <dbReference type="ARBA" id="ARBA00005176"/>
    </source>
</evidence>
<dbReference type="InterPro" id="IPR015424">
    <property type="entry name" value="PyrdxlP-dep_Trfase"/>
</dbReference>
<name>A0ABU1I4K5_9MICO</name>
<dbReference type="InterPro" id="IPR050103">
    <property type="entry name" value="Class-III_PLP-dep_AT"/>
</dbReference>
<dbReference type="InterPro" id="IPR004632">
    <property type="entry name" value="4NH2But_aminotransferase_bac"/>
</dbReference>
<accession>A0ABU1I4K5</accession>
<evidence type="ECO:0000256" key="7">
    <source>
        <dbReference type="ARBA" id="ARBA00022576"/>
    </source>
</evidence>
<comment type="pathway">
    <text evidence="3">Amino-acid degradation; 4-aminobutanoate degradation.</text>
</comment>
<gene>
    <name evidence="17" type="ORF">QE367_003020</name>
</gene>
<dbReference type="GO" id="GO:0047589">
    <property type="term" value="F:5-aminovalerate transaminase activity"/>
    <property type="evidence" value="ECO:0007669"/>
    <property type="project" value="UniProtKB-EC"/>
</dbReference>
<evidence type="ECO:0000256" key="14">
    <source>
        <dbReference type="ARBA" id="ARBA00048021"/>
    </source>
</evidence>
<evidence type="ECO:0000256" key="12">
    <source>
        <dbReference type="ARBA" id="ARBA00030857"/>
    </source>
</evidence>
<dbReference type="Pfam" id="PF00202">
    <property type="entry name" value="Aminotran_3"/>
    <property type="match status" value="1"/>
</dbReference>
<keyword evidence="9 16" id="KW-0663">Pyridoxal phosphate</keyword>
<evidence type="ECO:0000256" key="2">
    <source>
        <dbReference type="ARBA" id="ARBA00001933"/>
    </source>
</evidence>
<dbReference type="Gene3D" id="3.90.1150.10">
    <property type="entry name" value="Aspartate Aminotransferase, domain 1"/>
    <property type="match status" value="1"/>
</dbReference>
<dbReference type="GO" id="GO:0047298">
    <property type="term" value="F:(S)-3-amino-2-methylpropionate transaminase activity"/>
    <property type="evidence" value="ECO:0007669"/>
    <property type="project" value="UniProtKB-EC"/>
</dbReference>